<reference evidence="1" key="1">
    <citation type="journal article" date="2020" name="mSystems">
        <title>Genome- and Community-Level Interaction Insights into Carbon Utilization and Element Cycling Functions of Hydrothermarchaeota in Hydrothermal Sediment.</title>
        <authorList>
            <person name="Zhou Z."/>
            <person name="Liu Y."/>
            <person name="Xu W."/>
            <person name="Pan J."/>
            <person name="Luo Z.H."/>
            <person name="Li M."/>
        </authorList>
    </citation>
    <scope>NUCLEOTIDE SEQUENCE [LARGE SCALE GENOMIC DNA]</scope>
    <source>
        <strain evidence="1">SpSt-479</strain>
    </source>
</reference>
<accession>A0A7V2ZIR7</accession>
<proteinExistence type="predicted"/>
<organism evidence="1">
    <name type="scientific">Ignavibacterium album</name>
    <dbReference type="NCBI Taxonomy" id="591197"/>
    <lineage>
        <taxon>Bacteria</taxon>
        <taxon>Pseudomonadati</taxon>
        <taxon>Ignavibacteriota</taxon>
        <taxon>Ignavibacteria</taxon>
        <taxon>Ignavibacteriales</taxon>
        <taxon>Ignavibacteriaceae</taxon>
        <taxon>Ignavibacterium</taxon>
    </lineage>
</organism>
<dbReference type="NCBIfam" id="TIGR00278">
    <property type="entry name" value="membrane protein insertion efficiency factor YidD"/>
    <property type="match status" value="1"/>
</dbReference>
<dbReference type="AlphaFoldDB" id="A0A7V2ZIR7"/>
<protein>
    <submittedName>
        <fullName evidence="1">Membrane protein insertion efficiency factor YidD</fullName>
    </submittedName>
</protein>
<comment type="caution">
    <text evidence="1">The sequence shown here is derived from an EMBL/GenBank/DDBJ whole genome shotgun (WGS) entry which is preliminary data.</text>
</comment>
<gene>
    <name evidence="1" type="primary">yidD</name>
    <name evidence="1" type="ORF">ENS31_03895</name>
</gene>
<evidence type="ECO:0000313" key="1">
    <source>
        <dbReference type="EMBL" id="HFI90660.1"/>
    </source>
</evidence>
<name>A0A7V2ZIR7_9BACT</name>
<sequence length="143" mass="17047">MFSFLIVVSSVAQTDWQRWEKTKPNYLKETIHSQRDYSYQDNSFSYIFSKTLINAYWLFISDIDGDNCPFHPTCSSFFVEAIDETNLIQGTLMFFDRITRDTNPVSRENHYPVYKNFRYFDPPQLYTLNKDKIKYIPAGKVVY</sequence>
<dbReference type="Pfam" id="PF01809">
    <property type="entry name" value="YidD"/>
    <property type="match status" value="1"/>
</dbReference>
<dbReference type="InterPro" id="IPR002696">
    <property type="entry name" value="Membr_insert_effic_factor_YidD"/>
</dbReference>
<dbReference type="EMBL" id="DSUJ01000008">
    <property type="protein sequence ID" value="HFI90660.1"/>
    <property type="molecule type" value="Genomic_DNA"/>
</dbReference>
<dbReference type="SMART" id="SM01234">
    <property type="entry name" value="Haemolytic"/>
    <property type="match status" value="1"/>
</dbReference>